<sequence length="401" mass="44838">MNKKSIMNKIAMNRTLMNRAARALILFFYSLVFLAQTGLLANAQAAPVPSPPKLAAKSFLLVDFNSGRILAEKKIHKKVQPASITKLMTAYVVYKELDAGRLSLDEDVTISKKAWRMKGSKMFIEVGKKISVEKLLKGLIIQSGNDATVALAEHIAGSETTFADLMNQYAQQLEMYDTNFVNSTGWPHKNHVTTAADLVKLASAIIREFPEHYTWYKEKEFTFNGIKQYNRNKLLWRDKSVDGFKTGHTESAGYCLVSSAKRGDMRLIAVVLGTKSEKARGDVSQSLLSYGFRFYESNKLYTAGESLNSARIWKGASENINLGIEKDLFVTIPRGQYKKLEAAIDVNSKIEAPVQKGQKMGVVSVKMAGEEIVSQPLIALQTVEEGSFWQRSRDQVLQLFQ</sequence>
<dbReference type="SUPFAM" id="SSF56601">
    <property type="entry name" value="beta-lactamase/transpeptidase-like"/>
    <property type="match status" value="1"/>
</dbReference>
<evidence type="ECO:0000256" key="3">
    <source>
        <dbReference type="ARBA" id="ARBA00007164"/>
    </source>
</evidence>
<dbReference type="InterPro" id="IPR012907">
    <property type="entry name" value="Peptidase_S11_C"/>
</dbReference>
<protein>
    <recommendedName>
        <fullName evidence="4">serine-type D-Ala-D-Ala carboxypeptidase</fullName>
        <ecNumber evidence="4">3.4.16.4</ecNumber>
    </recommendedName>
</protein>
<dbReference type="SUPFAM" id="SSF69189">
    <property type="entry name" value="Penicillin-binding protein associated domain"/>
    <property type="match status" value="1"/>
</dbReference>
<evidence type="ECO:0000256" key="8">
    <source>
        <dbReference type="ARBA" id="ARBA00022801"/>
    </source>
</evidence>
<evidence type="ECO:0000256" key="4">
    <source>
        <dbReference type="ARBA" id="ARBA00012448"/>
    </source>
</evidence>
<keyword evidence="8 14" id="KW-0378">Hydrolase</keyword>
<keyword evidence="6" id="KW-0645">Protease</keyword>
<evidence type="ECO:0000256" key="11">
    <source>
        <dbReference type="ARBA" id="ARBA00023316"/>
    </source>
</evidence>
<keyword evidence="11" id="KW-0961">Cell wall biogenesis/degradation</keyword>
<feature type="domain" description="Peptidase S11 D-Ala-D-Ala carboxypeptidase A C-terminal" evidence="13">
    <location>
        <begin position="295"/>
        <end position="385"/>
    </location>
</feature>
<evidence type="ECO:0000256" key="2">
    <source>
        <dbReference type="ARBA" id="ARBA00004752"/>
    </source>
</evidence>
<name>A0A3B0XDX0_9ZZZZ</name>
<dbReference type="EC" id="3.4.16.4" evidence="4"/>
<evidence type="ECO:0000256" key="7">
    <source>
        <dbReference type="ARBA" id="ARBA00022729"/>
    </source>
</evidence>
<evidence type="ECO:0000256" key="12">
    <source>
        <dbReference type="ARBA" id="ARBA00034000"/>
    </source>
</evidence>
<dbReference type="InterPro" id="IPR012338">
    <property type="entry name" value="Beta-lactam/transpept-like"/>
</dbReference>
<dbReference type="PANTHER" id="PTHR21581">
    <property type="entry name" value="D-ALANYL-D-ALANINE CARBOXYPEPTIDASE"/>
    <property type="match status" value="1"/>
</dbReference>
<reference evidence="14" key="1">
    <citation type="submission" date="2018-06" db="EMBL/GenBank/DDBJ databases">
        <authorList>
            <person name="Zhirakovskaya E."/>
        </authorList>
    </citation>
    <scope>NUCLEOTIDE SEQUENCE</scope>
</reference>
<dbReference type="EMBL" id="UOFI01000023">
    <property type="protein sequence ID" value="VAW62483.1"/>
    <property type="molecule type" value="Genomic_DNA"/>
</dbReference>
<dbReference type="GO" id="GO:0009002">
    <property type="term" value="F:serine-type D-Ala-D-Ala carboxypeptidase activity"/>
    <property type="evidence" value="ECO:0007669"/>
    <property type="project" value="UniProtKB-EC"/>
</dbReference>
<keyword evidence="5 14" id="KW-0121">Carboxypeptidase</keyword>
<dbReference type="PRINTS" id="PR00725">
    <property type="entry name" value="DADACBPTASE1"/>
</dbReference>
<comment type="pathway">
    <text evidence="2">Cell wall biogenesis; peptidoglycan biosynthesis.</text>
</comment>
<evidence type="ECO:0000313" key="14">
    <source>
        <dbReference type="EMBL" id="VAW62483.1"/>
    </source>
</evidence>
<organism evidence="14">
    <name type="scientific">hydrothermal vent metagenome</name>
    <dbReference type="NCBI Taxonomy" id="652676"/>
    <lineage>
        <taxon>unclassified sequences</taxon>
        <taxon>metagenomes</taxon>
        <taxon>ecological metagenomes</taxon>
    </lineage>
</organism>
<dbReference type="GO" id="GO:0006508">
    <property type="term" value="P:proteolysis"/>
    <property type="evidence" value="ECO:0007669"/>
    <property type="project" value="UniProtKB-KW"/>
</dbReference>
<gene>
    <name evidence="14" type="ORF">MNBD_GAMMA09-3738</name>
</gene>
<comment type="similarity">
    <text evidence="3">Belongs to the peptidase S11 family.</text>
</comment>
<dbReference type="InterPro" id="IPR001967">
    <property type="entry name" value="Peptidase_S11_N"/>
</dbReference>
<dbReference type="AlphaFoldDB" id="A0A3B0XDX0"/>
<keyword evidence="7" id="KW-0732">Signal</keyword>
<evidence type="ECO:0000256" key="6">
    <source>
        <dbReference type="ARBA" id="ARBA00022670"/>
    </source>
</evidence>
<comment type="catalytic activity">
    <reaction evidence="12">
        <text>Preferential cleavage: (Ac)2-L-Lys-D-Ala-|-D-Ala. Also transpeptidation of peptidyl-alanyl moieties that are N-acyl substituents of D-alanine.</text>
        <dbReference type="EC" id="3.4.16.4"/>
    </reaction>
</comment>
<dbReference type="PANTHER" id="PTHR21581:SF6">
    <property type="entry name" value="TRAFFICKING PROTEIN PARTICLE COMPLEX SUBUNIT 12"/>
    <property type="match status" value="1"/>
</dbReference>
<dbReference type="InterPro" id="IPR037167">
    <property type="entry name" value="Peptidase_S11_C_sf"/>
</dbReference>
<evidence type="ECO:0000256" key="9">
    <source>
        <dbReference type="ARBA" id="ARBA00022960"/>
    </source>
</evidence>
<evidence type="ECO:0000256" key="10">
    <source>
        <dbReference type="ARBA" id="ARBA00022984"/>
    </source>
</evidence>
<dbReference type="Gene3D" id="2.60.410.10">
    <property type="entry name" value="D-Ala-D-Ala carboxypeptidase, C-terminal domain"/>
    <property type="match status" value="1"/>
</dbReference>
<dbReference type="Pfam" id="PF00768">
    <property type="entry name" value="Peptidase_S11"/>
    <property type="match status" value="1"/>
</dbReference>
<dbReference type="SMART" id="SM00936">
    <property type="entry name" value="PBP5_C"/>
    <property type="match status" value="1"/>
</dbReference>
<dbReference type="GO" id="GO:0008360">
    <property type="term" value="P:regulation of cell shape"/>
    <property type="evidence" value="ECO:0007669"/>
    <property type="project" value="UniProtKB-KW"/>
</dbReference>
<proteinExistence type="inferred from homology"/>
<keyword evidence="9" id="KW-0133">Cell shape</keyword>
<accession>A0A3B0XDX0</accession>
<evidence type="ECO:0000259" key="13">
    <source>
        <dbReference type="SMART" id="SM00936"/>
    </source>
</evidence>
<dbReference type="Gene3D" id="3.40.710.10">
    <property type="entry name" value="DD-peptidase/beta-lactamase superfamily"/>
    <property type="match status" value="1"/>
</dbReference>
<dbReference type="Pfam" id="PF07943">
    <property type="entry name" value="PBP5_C"/>
    <property type="match status" value="1"/>
</dbReference>
<dbReference type="InterPro" id="IPR018044">
    <property type="entry name" value="Peptidase_S11"/>
</dbReference>
<comment type="function">
    <text evidence="1">Removes C-terminal D-alanyl residues from sugar-peptide cell wall precursors.</text>
</comment>
<evidence type="ECO:0000256" key="5">
    <source>
        <dbReference type="ARBA" id="ARBA00022645"/>
    </source>
</evidence>
<keyword evidence="10" id="KW-0573">Peptidoglycan synthesis</keyword>
<dbReference type="InterPro" id="IPR015956">
    <property type="entry name" value="Peniciliin-bd_prot_C_sf"/>
</dbReference>
<dbReference type="GO" id="GO:0071555">
    <property type="term" value="P:cell wall organization"/>
    <property type="evidence" value="ECO:0007669"/>
    <property type="project" value="UniProtKB-KW"/>
</dbReference>
<evidence type="ECO:0000256" key="1">
    <source>
        <dbReference type="ARBA" id="ARBA00003217"/>
    </source>
</evidence>
<dbReference type="GO" id="GO:0009252">
    <property type="term" value="P:peptidoglycan biosynthetic process"/>
    <property type="evidence" value="ECO:0007669"/>
    <property type="project" value="UniProtKB-UniPathway"/>
</dbReference>
<dbReference type="UniPathway" id="UPA00219"/>